<dbReference type="CDD" id="cd10917">
    <property type="entry name" value="CE4_NodB_like_6s_7s"/>
    <property type="match status" value="1"/>
</dbReference>
<evidence type="ECO:0000259" key="1">
    <source>
        <dbReference type="PROSITE" id="PS51677"/>
    </source>
</evidence>
<organism evidence="2 3">
    <name type="scientific">Candidatus Dorea gallistercoris</name>
    <dbReference type="NCBI Taxonomy" id="2838542"/>
    <lineage>
        <taxon>Bacteria</taxon>
        <taxon>Bacillati</taxon>
        <taxon>Bacillota</taxon>
        <taxon>Clostridia</taxon>
        <taxon>Lachnospirales</taxon>
        <taxon>Lachnospiraceae</taxon>
        <taxon>Dorea</taxon>
    </lineage>
</organism>
<dbReference type="Gene3D" id="3.20.20.370">
    <property type="entry name" value="Glycoside hydrolase/deacetylase"/>
    <property type="match status" value="1"/>
</dbReference>
<dbReference type="EMBL" id="DXGF01000069">
    <property type="protein sequence ID" value="HIW83425.1"/>
    <property type="molecule type" value="Genomic_DNA"/>
</dbReference>
<gene>
    <name evidence="2" type="ORF">H9873_03780</name>
</gene>
<accession>A0A9D1R9F4</accession>
<dbReference type="SUPFAM" id="SSF88713">
    <property type="entry name" value="Glycoside hydrolase/deacetylase"/>
    <property type="match status" value="1"/>
</dbReference>
<dbReference type="InterPro" id="IPR011330">
    <property type="entry name" value="Glyco_hydro/deAcase_b/a-brl"/>
</dbReference>
<evidence type="ECO:0000313" key="2">
    <source>
        <dbReference type="EMBL" id="HIW83425.1"/>
    </source>
</evidence>
<sequence length="257" mass="29640">METRKKKKWRSLGLLSVIALILTAGLWRYAQEYVSISNNVNGREMPICSVETQERKIALTFDVSWGNKDIHKILDILETYQVRASFFVTGMWAQKYPEEVKAVQEKGHDLGNHSQDHRNMTGLSREEKAQEIRAAHQAVGELTGVQMELFRPPYGDYDDEVILEAESQGYHTVLWDVDSMDWKDYGRGHIVETVLGHEDLRNGSILRFHCGTKYTAEALPEVILGLQEQGYEIVPLSELIYRENYHMDVKGRQIQDR</sequence>
<dbReference type="Proteomes" id="UP000824263">
    <property type="component" value="Unassembled WGS sequence"/>
</dbReference>
<dbReference type="PANTHER" id="PTHR10587:SF128">
    <property type="entry name" value="POLYSACCHARIDE DEACETYLASE PDAB-RELATED"/>
    <property type="match status" value="1"/>
</dbReference>
<name>A0A9D1R9F4_9FIRM</name>
<dbReference type="InterPro" id="IPR050248">
    <property type="entry name" value="Polysacc_deacetylase_ArnD"/>
</dbReference>
<feature type="domain" description="NodB homology" evidence="1">
    <location>
        <begin position="55"/>
        <end position="234"/>
    </location>
</feature>
<dbReference type="GO" id="GO:0005975">
    <property type="term" value="P:carbohydrate metabolic process"/>
    <property type="evidence" value="ECO:0007669"/>
    <property type="project" value="InterPro"/>
</dbReference>
<dbReference type="GO" id="GO:0016810">
    <property type="term" value="F:hydrolase activity, acting on carbon-nitrogen (but not peptide) bonds"/>
    <property type="evidence" value="ECO:0007669"/>
    <property type="project" value="InterPro"/>
</dbReference>
<comment type="caution">
    <text evidence="2">The sequence shown here is derived from an EMBL/GenBank/DDBJ whole genome shotgun (WGS) entry which is preliminary data.</text>
</comment>
<dbReference type="InterPro" id="IPR002509">
    <property type="entry name" value="NODB_dom"/>
</dbReference>
<dbReference type="AlphaFoldDB" id="A0A9D1R9F4"/>
<dbReference type="Pfam" id="PF01522">
    <property type="entry name" value="Polysacc_deac_1"/>
    <property type="match status" value="1"/>
</dbReference>
<protein>
    <submittedName>
        <fullName evidence="2">Polysaccharide deacetylase family protein</fullName>
    </submittedName>
</protein>
<dbReference type="PROSITE" id="PS51677">
    <property type="entry name" value="NODB"/>
    <property type="match status" value="1"/>
</dbReference>
<proteinExistence type="predicted"/>
<dbReference type="GO" id="GO:0016020">
    <property type="term" value="C:membrane"/>
    <property type="evidence" value="ECO:0007669"/>
    <property type="project" value="TreeGrafter"/>
</dbReference>
<evidence type="ECO:0000313" key="3">
    <source>
        <dbReference type="Proteomes" id="UP000824263"/>
    </source>
</evidence>
<reference evidence="2" key="2">
    <citation type="submission" date="2021-04" db="EMBL/GenBank/DDBJ databases">
        <authorList>
            <person name="Gilroy R."/>
        </authorList>
    </citation>
    <scope>NUCLEOTIDE SEQUENCE</scope>
    <source>
        <strain evidence="2">ChiSxjej1B13-11762</strain>
    </source>
</reference>
<reference evidence="2" key="1">
    <citation type="journal article" date="2021" name="PeerJ">
        <title>Extensive microbial diversity within the chicken gut microbiome revealed by metagenomics and culture.</title>
        <authorList>
            <person name="Gilroy R."/>
            <person name="Ravi A."/>
            <person name="Getino M."/>
            <person name="Pursley I."/>
            <person name="Horton D.L."/>
            <person name="Alikhan N.F."/>
            <person name="Baker D."/>
            <person name="Gharbi K."/>
            <person name="Hall N."/>
            <person name="Watson M."/>
            <person name="Adriaenssens E.M."/>
            <person name="Foster-Nyarko E."/>
            <person name="Jarju S."/>
            <person name="Secka A."/>
            <person name="Antonio M."/>
            <person name="Oren A."/>
            <person name="Chaudhuri R.R."/>
            <person name="La Ragione R."/>
            <person name="Hildebrand F."/>
            <person name="Pallen M.J."/>
        </authorList>
    </citation>
    <scope>NUCLEOTIDE SEQUENCE</scope>
    <source>
        <strain evidence="2">ChiSxjej1B13-11762</strain>
    </source>
</reference>
<dbReference type="PANTHER" id="PTHR10587">
    <property type="entry name" value="GLYCOSYL TRANSFERASE-RELATED"/>
    <property type="match status" value="1"/>
</dbReference>